<evidence type="ECO:0000313" key="1">
    <source>
        <dbReference type="EMBL" id="ERJ30428.1"/>
    </source>
</evidence>
<organism evidence="1 2">
    <name type="scientific">Campylobacter concisus UNSWCS</name>
    <dbReference type="NCBI Taxonomy" id="1242968"/>
    <lineage>
        <taxon>Bacteria</taxon>
        <taxon>Pseudomonadati</taxon>
        <taxon>Campylobacterota</taxon>
        <taxon>Epsilonproteobacteria</taxon>
        <taxon>Campylobacterales</taxon>
        <taxon>Campylobacteraceae</taxon>
        <taxon>Campylobacter</taxon>
    </lineage>
</organism>
<dbReference type="AlphaFoldDB" id="U2GWQ5"/>
<dbReference type="Proteomes" id="UP000016620">
    <property type="component" value="Unassembled WGS sequence"/>
</dbReference>
<gene>
    <name evidence="1" type="ORF">UNSWCS_637</name>
</gene>
<evidence type="ECO:0000313" key="2">
    <source>
        <dbReference type="Proteomes" id="UP000016620"/>
    </source>
</evidence>
<dbReference type="PATRIC" id="fig|1242968.3.peg.427"/>
<accession>U2GWQ5</accession>
<name>U2GWQ5_9BACT</name>
<dbReference type="RefSeq" id="WP_021087027.1">
    <property type="nucleotide sequence ID" value="NZ_ANNG01000006.1"/>
</dbReference>
<proteinExistence type="predicted"/>
<reference evidence="1 2" key="1">
    <citation type="journal article" date="2013" name="BMC Genomics">
        <title>Comparative genomics of Campylobacter concisus isolates reveals genetic diversity and provides insights into disease association.</title>
        <authorList>
            <person name="Deshpande N.P."/>
            <person name="Kaakoush N.O."/>
            <person name="Wilkins M.R."/>
            <person name="Mitchell H.M."/>
        </authorList>
    </citation>
    <scope>NUCLEOTIDE SEQUENCE [LARGE SCALE GENOMIC DNA]</scope>
    <source>
        <strain evidence="1 2">UNSWCS</strain>
    </source>
</reference>
<protein>
    <submittedName>
        <fullName evidence="1">Uncharacterized protein</fullName>
    </submittedName>
</protein>
<dbReference type="EMBL" id="ANNG01000006">
    <property type="protein sequence ID" value="ERJ30428.1"/>
    <property type="molecule type" value="Genomic_DNA"/>
</dbReference>
<comment type="caution">
    <text evidence="1">The sequence shown here is derived from an EMBL/GenBank/DDBJ whole genome shotgun (WGS) entry which is preliminary data.</text>
</comment>
<sequence>MSEKSFKEEFLKRGFNKGIKRERKSELDNYILDINELYEEGYSLKTIHSFLVEEKELGMSLTTFSSAFRRLRKRKGLDNSKNKAKKQVESKGE</sequence>